<reference evidence="6" key="1">
    <citation type="submission" date="2025-08" db="UniProtKB">
        <authorList>
            <consortium name="RefSeq"/>
        </authorList>
    </citation>
    <scope>IDENTIFICATION</scope>
</reference>
<organism evidence="5 6">
    <name type="scientific">Aplysia californica</name>
    <name type="common">California sea hare</name>
    <dbReference type="NCBI Taxonomy" id="6500"/>
    <lineage>
        <taxon>Eukaryota</taxon>
        <taxon>Metazoa</taxon>
        <taxon>Spiralia</taxon>
        <taxon>Lophotrochozoa</taxon>
        <taxon>Mollusca</taxon>
        <taxon>Gastropoda</taxon>
        <taxon>Heterobranchia</taxon>
        <taxon>Euthyneura</taxon>
        <taxon>Tectipleura</taxon>
        <taxon>Aplysiida</taxon>
        <taxon>Aplysioidea</taxon>
        <taxon>Aplysiidae</taxon>
        <taxon>Aplysia</taxon>
    </lineage>
</organism>
<evidence type="ECO:0000256" key="2">
    <source>
        <dbReference type="SAM" id="Phobius"/>
    </source>
</evidence>
<feature type="compositionally biased region" description="Basic residues" evidence="1">
    <location>
        <begin position="1234"/>
        <end position="1243"/>
    </location>
</feature>
<feature type="compositionally biased region" description="Basic and acidic residues" evidence="1">
    <location>
        <begin position="387"/>
        <end position="396"/>
    </location>
</feature>
<dbReference type="Pfam" id="PF23069">
    <property type="entry name" value="DUF7042"/>
    <property type="match status" value="1"/>
</dbReference>
<accession>A0ABM1W0G9</accession>
<feature type="compositionally biased region" description="Basic and acidic residues" evidence="1">
    <location>
        <begin position="868"/>
        <end position="914"/>
    </location>
</feature>
<feature type="compositionally biased region" description="Basic and acidic residues" evidence="1">
    <location>
        <begin position="347"/>
        <end position="358"/>
    </location>
</feature>
<evidence type="ECO:0000259" key="4">
    <source>
        <dbReference type="Pfam" id="PF23069"/>
    </source>
</evidence>
<protein>
    <submittedName>
        <fullName evidence="6">Microtubule-associated protein 1B-like</fullName>
    </submittedName>
</protein>
<proteinExistence type="predicted"/>
<feature type="region of interest" description="Disordered" evidence="1">
    <location>
        <begin position="420"/>
        <end position="1468"/>
    </location>
</feature>
<keyword evidence="3" id="KW-0732">Signal</keyword>
<keyword evidence="5" id="KW-1185">Reference proteome</keyword>
<feature type="compositionally biased region" description="Basic and acidic residues" evidence="1">
    <location>
        <begin position="600"/>
        <end position="629"/>
    </location>
</feature>
<feature type="compositionally biased region" description="Basic and acidic residues" evidence="1">
    <location>
        <begin position="1150"/>
        <end position="1185"/>
    </location>
</feature>
<feature type="region of interest" description="Disordered" evidence="1">
    <location>
        <begin position="1612"/>
        <end position="1656"/>
    </location>
</feature>
<keyword evidence="2" id="KW-1133">Transmembrane helix</keyword>
<evidence type="ECO:0000313" key="6">
    <source>
        <dbReference type="RefSeq" id="XP_035828162.1"/>
    </source>
</evidence>
<feature type="compositionally biased region" description="Basic and acidic residues" evidence="1">
    <location>
        <begin position="466"/>
        <end position="481"/>
    </location>
</feature>
<keyword evidence="2" id="KW-0472">Membrane</keyword>
<evidence type="ECO:0000256" key="3">
    <source>
        <dbReference type="SAM" id="SignalP"/>
    </source>
</evidence>
<feature type="compositionally biased region" description="Basic and acidic residues" evidence="1">
    <location>
        <begin position="1099"/>
        <end position="1143"/>
    </location>
</feature>
<feature type="compositionally biased region" description="Low complexity" evidence="1">
    <location>
        <begin position="565"/>
        <end position="576"/>
    </location>
</feature>
<feature type="signal peptide" evidence="3">
    <location>
        <begin position="1"/>
        <end position="27"/>
    </location>
</feature>
<feature type="compositionally biased region" description="Low complexity" evidence="1">
    <location>
        <begin position="922"/>
        <end position="934"/>
    </location>
</feature>
<dbReference type="Proteomes" id="UP000694888">
    <property type="component" value="Unplaced"/>
</dbReference>
<name>A0ABM1W0G9_APLCA</name>
<feature type="compositionally biased region" description="Basic and acidic residues" evidence="1">
    <location>
        <begin position="780"/>
        <end position="855"/>
    </location>
</feature>
<feature type="compositionally biased region" description="Basic and acidic residues" evidence="1">
    <location>
        <begin position="646"/>
        <end position="771"/>
    </location>
</feature>
<feature type="compositionally biased region" description="Low complexity" evidence="1">
    <location>
        <begin position="1619"/>
        <end position="1638"/>
    </location>
</feature>
<feature type="compositionally biased region" description="Basic and acidic residues" evidence="1">
    <location>
        <begin position="537"/>
        <end position="560"/>
    </location>
</feature>
<evidence type="ECO:0000256" key="1">
    <source>
        <dbReference type="SAM" id="MobiDB-lite"/>
    </source>
</evidence>
<dbReference type="RefSeq" id="XP_035828162.1">
    <property type="nucleotide sequence ID" value="XM_035972269.1"/>
</dbReference>
<dbReference type="GeneID" id="101850459"/>
<dbReference type="InterPro" id="IPR055470">
    <property type="entry name" value="DUF7042"/>
</dbReference>
<feature type="region of interest" description="Disordered" evidence="1">
    <location>
        <begin position="343"/>
        <end position="403"/>
    </location>
</feature>
<feature type="compositionally biased region" description="Basic and acidic residues" evidence="1">
    <location>
        <begin position="1450"/>
        <end position="1459"/>
    </location>
</feature>
<feature type="compositionally biased region" description="Polar residues" evidence="1">
    <location>
        <begin position="1332"/>
        <end position="1349"/>
    </location>
</feature>
<feature type="domain" description="DUF7042" evidence="4">
    <location>
        <begin position="164"/>
        <end position="280"/>
    </location>
</feature>
<gene>
    <name evidence="6" type="primary">LOC101850459</name>
</gene>
<evidence type="ECO:0000313" key="5">
    <source>
        <dbReference type="Proteomes" id="UP000694888"/>
    </source>
</evidence>
<sequence>MAINKQCGFLWVSVVLLAFTQLQPSEATCALPSEIEGVWEDSVKGLLTINNSVISGYNFHTFGNFTLTCYQQNDTVYIFESSEFEFFSLNFTAYFCWNFTKVTDDLFYYYEYANELNSAGNERVKVLLPAFLRIYDDICANTDVGLGTYRVLFREGTLTDAISPCPTPLSAHYNYSVHDPGGGNTCAASMNNLDICSNTSAFAFNGSDCTTYFSYSDAGSVNCLFAIEDNGNDLIYMTVYNDGTVDNSKTYRTTCLVLSLSDPSTVVGTQYPGQCPNAMNATYTVSPGANVYWQQMSGCSAEEFPWWVLGLVAGLLLIALLIIILCCYKKKHEEKKKKRLLDDEDGRYDPDRSPRGERPPYTTITIMGGRRKGKDGRYLADGEDDEPPKIKRPKSEGKHRRFDSRKRVWVIDKEGKVKKIWKKDRESPDSGVEEDQVDGGSAGQSPGSKDGENEDDDFSKRHGRKELKSAKEIEEKGDRNKNSAKLGKKIKGMVSSRKSARYRSAKSARKSGRKRKSAVKKEPEDDGERSWGSSDGEYEKVDIDTGREVDDNKVNEKLEGGGEGTATAATVTVVSETDGKGGKGKVVGKGKGKGKQTKGKKAEEAKEAKYEVKDDVKKEEVGKVTKEVTMDATDPKVIAATSDGDTQPKVDSKKQAKELELEKKKEEKRLQEEKKKEEKAKKLEEKKRLEEERKEQQLKKQEEQKKLAEERQQEMQKKQEEKKRQQEEKRQEMLKKQEEQKRLAEEKKQEMLQKQEEQKKLAEEKRQETLKNQEQQQTESEQKKENEKKEQEEQTKEDGKKGKDDDNMEQKEEKKSEEEKPKQGEAKDDGKKGPSKSKDGKGKKEVTKRIDDGRKAITGAAVIVVGPKGKDVKGKGKEDKTTAAKTEKEPEKKTKKSPDDKKKEEDKSGARGGDEETEDAAGEVMATAAIAGAVADEKDAKTKKEEKAKKPQVKEKEKVSEKTTPQEKDKEKKAVEEKKTQEKGKIQEKKDAKGATKDKANDKEKEEEKKTEEKTTGKAGKPSTDVAPPPPEPPSREPTLSASMKPRREQSIVLDLDKSRTDMSPGDQRPPTTSPGEGEKALEVVAELVETARSLMEGRGGEEEGDAPKKDEKGKKSPKEKPGVTKKPSKDATEKDKKKEAGEKGATPTDKQKSVKEINVEEARPDSKTDSANDDSFKDAPKDEKEVDDSDESSSEEDVVQMRRRPKPQGFMMPGDNMTSTFQKTGEIINAKPVKARRQRRTARKVEGLPNRTNQAFGLAQQPKAGQKPQDTTKGAPIEVKPKSVKDLPAVKSHQPMTIKDLTKKTPQEKAEIRSRGRTPVRGASVEEARSDSSMTPRAKSMSPSNSKQVDGRRVSSPSPSPSPILVWTSRQDDGGPQMFPDLRMEGLVHSEGSGSNGTPEPLLTDRQGMLLAGRPPTQHTFVRPSREGSAAPSGGGFTRSHSERKRAPHAGDSHRSGHDSIPSIDSEEKRFVKFKEDVLKQLGELGDKDMNAILYPRVKRYPEDEGPRRGEPSYKSMNALQRIHKKKYRQVVPEMPLGLPPIRGAYGKMIDDYDDVDDPRMRGLLEELYKDKKFLDKNLQEPEADEDAFIRDRAQAGRQYLLNRARFWSTQQPLVRPGTTTGGTRTNTAQLSRGGSSHRSRSEERSHEQENPKSS</sequence>
<feature type="compositionally biased region" description="Acidic residues" evidence="1">
    <location>
        <begin position="1186"/>
        <end position="1199"/>
    </location>
</feature>
<feature type="compositionally biased region" description="Basic residues" evidence="1">
    <location>
        <begin position="582"/>
        <end position="599"/>
    </location>
</feature>
<feature type="compositionally biased region" description="Basic and acidic residues" evidence="1">
    <location>
        <begin position="935"/>
        <end position="1016"/>
    </location>
</feature>
<feature type="compositionally biased region" description="Basic and acidic residues" evidence="1">
    <location>
        <begin position="1301"/>
        <end position="1315"/>
    </location>
</feature>
<keyword evidence="2" id="KW-0812">Transmembrane</keyword>
<feature type="chain" id="PRO_5046176405" evidence="3">
    <location>
        <begin position="28"/>
        <end position="1656"/>
    </location>
</feature>
<feature type="compositionally biased region" description="Basic and acidic residues" evidence="1">
    <location>
        <begin position="1046"/>
        <end position="1061"/>
    </location>
</feature>
<feature type="compositionally biased region" description="Basic residues" evidence="1">
    <location>
        <begin position="498"/>
        <end position="518"/>
    </location>
</feature>
<feature type="transmembrane region" description="Helical" evidence="2">
    <location>
        <begin position="304"/>
        <end position="328"/>
    </location>
</feature>
<feature type="compositionally biased region" description="Basic and acidic residues" evidence="1">
    <location>
        <begin position="1641"/>
        <end position="1656"/>
    </location>
</feature>